<organism evidence="1 2">
    <name type="scientific">Halalkalibacter krulwichiae</name>
    <dbReference type="NCBI Taxonomy" id="199441"/>
    <lineage>
        <taxon>Bacteria</taxon>
        <taxon>Bacillati</taxon>
        <taxon>Bacillota</taxon>
        <taxon>Bacilli</taxon>
        <taxon>Bacillales</taxon>
        <taxon>Bacillaceae</taxon>
        <taxon>Halalkalibacter</taxon>
    </lineage>
</organism>
<gene>
    <name evidence="1" type="ORF">BkAM31D_08775</name>
</gene>
<protein>
    <submittedName>
        <fullName evidence="1">Uncharacterized protein</fullName>
    </submittedName>
</protein>
<dbReference type="KEGG" id="bkw:BkAM31D_08775"/>
<reference evidence="1 2" key="1">
    <citation type="submission" date="2017-04" db="EMBL/GenBank/DDBJ databases">
        <title>Bacillus krulwichiae AM31D Genome sequencing and assembly.</title>
        <authorList>
            <person name="Krulwich T.A."/>
            <person name="Anastor L."/>
            <person name="Ehrlich R."/>
            <person name="Ehrlich G.D."/>
            <person name="Janto B."/>
        </authorList>
    </citation>
    <scope>NUCLEOTIDE SEQUENCE [LARGE SCALE GENOMIC DNA]</scope>
    <source>
        <strain evidence="1 2">AM31D</strain>
    </source>
</reference>
<dbReference type="Proteomes" id="UP000193006">
    <property type="component" value="Chromosome"/>
</dbReference>
<evidence type="ECO:0000313" key="2">
    <source>
        <dbReference type="Proteomes" id="UP000193006"/>
    </source>
</evidence>
<dbReference type="AlphaFoldDB" id="A0A1X9MBI1"/>
<dbReference type="RefSeq" id="WP_066152156.1">
    <property type="nucleotide sequence ID" value="NZ_CP020814.1"/>
</dbReference>
<sequence length="94" mass="10785">METYNQTAFPRGLTGDDPMVLKNAHESYDLFVNEQYIGKKELTTPEDNMNHVVDFLHAQGIDDVSTQLKGDHFKVNTNDEERVVKVLKAYLQNN</sequence>
<name>A0A1X9MBI1_9BACI</name>
<proteinExistence type="predicted"/>
<dbReference type="STRING" id="199441.BkAM31D_08775"/>
<accession>A0A1X9MBI1</accession>
<evidence type="ECO:0000313" key="1">
    <source>
        <dbReference type="EMBL" id="ARK29950.1"/>
    </source>
</evidence>
<keyword evidence="2" id="KW-1185">Reference proteome</keyword>
<dbReference type="EMBL" id="CP020814">
    <property type="protein sequence ID" value="ARK29950.1"/>
    <property type="molecule type" value="Genomic_DNA"/>
</dbReference>